<keyword evidence="1" id="KW-0472">Membrane</keyword>
<sequence length="67" mass="7581">MYIPDPTLIDLRQEVSVLLTACVVLLCLVYLIVRHMNALEVPPVTREEFAEFRAALQRSPQEPLSAT</sequence>
<dbReference type="Proteomes" id="UP001217044">
    <property type="component" value="Chromosome"/>
</dbReference>
<keyword evidence="3" id="KW-1185">Reference proteome</keyword>
<gene>
    <name evidence="2" type="ORF">M8445_03795</name>
</gene>
<protein>
    <submittedName>
        <fullName evidence="2">Uncharacterized protein</fullName>
    </submittedName>
</protein>
<feature type="transmembrane region" description="Helical" evidence="1">
    <location>
        <begin position="15"/>
        <end position="33"/>
    </location>
</feature>
<evidence type="ECO:0000313" key="3">
    <source>
        <dbReference type="Proteomes" id="UP001217044"/>
    </source>
</evidence>
<organism evidence="2 3">
    <name type="scientific">Deinococcus aquaticus</name>
    <dbReference type="NCBI Taxonomy" id="328692"/>
    <lineage>
        <taxon>Bacteria</taxon>
        <taxon>Thermotogati</taxon>
        <taxon>Deinococcota</taxon>
        <taxon>Deinococci</taxon>
        <taxon>Deinococcales</taxon>
        <taxon>Deinococcaceae</taxon>
        <taxon>Deinococcus</taxon>
    </lineage>
</organism>
<evidence type="ECO:0000256" key="1">
    <source>
        <dbReference type="SAM" id="Phobius"/>
    </source>
</evidence>
<keyword evidence="1" id="KW-1133">Transmembrane helix</keyword>
<reference evidence="2 3" key="1">
    <citation type="submission" date="2022-12" db="EMBL/GenBank/DDBJ databases">
        <title>Genome Sequence of Deinococcus aquaticus Type Strain PB314.</title>
        <authorList>
            <person name="Albert C."/>
            <person name="Hill J."/>
            <person name="Boren L."/>
            <person name="Scholz-Ng S."/>
            <person name="Fatema N."/>
            <person name="Grosso R."/>
            <person name="Soboslay E."/>
            <person name="Tuohy J."/>
        </authorList>
    </citation>
    <scope>NUCLEOTIDE SEQUENCE [LARGE SCALE GENOMIC DNA]</scope>
    <source>
        <strain evidence="2 3">PB-314</strain>
    </source>
</reference>
<dbReference type="RefSeq" id="WP_273989800.1">
    <property type="nucleotide sequence ID" value="NZ_BAABQT010000014.1"/>
</dbReference>
<name>A0ABY7V3N4_9DEIO</name>
<evidence type="ECO:0000313" key="2">
    <source>
        <dbReference type="EMBL" id="WDA59345.1"/>
    </source>
</evidence>
<dbReference type="EMBL" id="CP115165">
    <property type="protein sequence ID" value="WDA59345.1"/>
    <property type="molecule type" value="Genomic_DNA"/>
</dbReference>
<accession>A0ABY7V3N4</accession>
<proteinExistence type="predicted"/>
<keyword evidence="1" id="KW-0812">Transmembrane</keyword>